<dbReference type="Proteomes" id="UP000729402">
    <property type="component" value="Unassembled WGS sequence"/>
</dbReference>
<reference evidence="2" key="1">
    <citation type="journal article" date="2021" name="bioRxiv">
        <title>Whole Genome Assembly and Annotation of Northern Wild Rice, Zizania palustris L., Supports a Whole Genome Duplication in the Zizania Genus.</title>
        <authorList>
            <person name="Haas M."/>
            <person name="Kono T."/>
            <person name="Macchietto M."/>
            <person name="Millas R."/>
            <person name="McGilp L."/>
            <person name="Shao M."/>
            <person name="Duquette J."/>
            <person name="Hirsch C.N."/>
            <person name="Kimball J."/>
        </authorList>
    </citation>
    <scope>NUCLEOTIDE SEQUENCE</scope>
    <source>
        <tissue evidence="2">Fresh leaf tissue</tissue>
    </source>
</reference>
<organism evidence="2 3">
    <name type="scientific">Zizania palustris</name>
    <name type="common">Northern wild rice</name>
    <dbReference type="NCBI Taxonomy" id="103762"/>
    <lineage>
        <taxon>Eukaryota</taxon>
        <taxon>Viridiplantae</taxon>
        <taxon>Streptophyta</taxon>
        <taxon>Embryophyta</taxon>
        <taxon>Tracheophyta</taxon>
        <taxon>Spermatophyta</taxon>
        <taxon>Magnoliopsida</taxon>
        <taxon>Liliopsida</taxon>
        <taxon>Poales</taxon>
        <taxon>Poaceae</taxon>
        <taxon>BOP clade</taxon>
        <taxon>Oryzoideae</taxon>
        <taxon>Oryzeae</taxon>
        <taxon>Zizaniinae</taxon>
        <taxon>Zizania</taxon>
    </lineage>
</organism>
<protein>
    <submittedName>
        <fullName evidence="2">Uncharacterized protein</fullName>
    </submittedName>
</protein>
<sequence>MKSCRVGSNYSGTNACIRSTSYTIDHISGISRTAVKPTSPSSPRTRRTSSRSGSRNPSLLAFPTSKIRNDMNIEKLAVERIEAEHEKDVVDGVFLVNAVSKEWRSS</sequence>
<reference evidence="2" key="2">
    <citation type="submission" date="2021-02" db="EMBL/GenBank/DDBJ databases">
        <authorList>
            <person name="Kimball J.A."/>
            <person name="Haas M.W."/>
            <person name="Macchietto M."/>
            <person name="Kono T."/>
            <person name="Duquette J."/>
            <person name="Shao M."/>
        </authorList>
    </citation>
    <scope>NUCLEOTIDE SEQUENCE</scope>
    <source>
        <tissue evidence="2">Fresh leaf tissue</tissue>
    </source>
</reference>
<keyword evidence="3" id="KW-1185">Reference proteome</keyword>
<dbReference type="EMBL" id="JAAALK010000079">
    <property type="protein sequence ID" value="KAG8098681.1"/>
    <property type="molecule type" value="Genomic_DNA"/>
</dbReference>
<evidence type="ECO:0000256" key="1">
    <source>
        <dbReference type="SAM" id="MobiDB-lite"/>
    </source>
</evidence>
<name>A0A8J6C042_ZIZPA</name>
<comment type="caution">
    <text evidence="2">The sequence shown here is derived from an EMBL/GenBank/DDBJ whole genome shotgun (WGS) entry which is preliminary data.</text>
</comment>
<accession>A0A8J6C042</accession>
<feature type="region of interest" description="Disordered" evidence="1">
    <location>
        <begin position="28"/>
        <end position="63"/>
    </location>
</feature>
<evidence type="ECO:0000313" key="3">
    <source>
        <dbReference type="Proteomes" id="UP000729402"/>
    </source>
</evidence>
<evidence type="ECO:0000313" key="2">
    <source>
        <dbReference type="EMBL" id="KAG8098681.1"/>
    </source>
</evidence>
<proteinExistence type="predicted"/>
<gene>
    <name evidence="2" type="ORF">GUJ93_ZPchr0013g34759</name>
</gene>
<dbReference type="AlphaFoldDB" id="A0A8J6C042"/>